<dbReference type="Gene3D" id="1.10.10.10">
    <property type="entry name" value="Winged helix-like DNA-binding domain superfamily/Winged helix DNA-binding domain"/>
    <property type="match status" value="1"/>
</dbReference>
<dbReference type="InterPro" id="IPR036388">
    <property type="entry name" value="WH-like_DNA-bd_sf"/>
</dbReference>
<protein>
    <recommendedName>
        <fullName evidence="4">ETS domain-containing protein</fullName>
    </recommendedName>
</protein>
<evidence type="ECO:0000259" key="4">
    <source>
        <dbReference type="PROSITE" id="PS50061"/>
    </source>
</evidence>
<organism evidence="5 6">
    <name type="scientific">Cirrhinus molitorella</name>
    <name type="common">mud carp</name>
    <dbReference type="NCBI Taxonomy" id="172907"/>
    <lineage>
        <taxon>Eukaryota</taxon>
        <taxon>Metazoa</taxon>
        <taxon>Chordata</taxon>
        <taxon>Craniata</taxon>
        <taxon>Vertebrata</taxon>
        <taxon>Euteleostomi</taxon>
        <taxon>Actinopterygii</taxon>
        <taxon>Neopterygii</taxon>
        <taxon>Teleostei</taxon>
        <taxon>Ostariophysi</taxon>
        <taxon>Cypriniformes</taxon>
        <taxon>Cyprinidae</taxon>
        <taxon>Labeoninae</taxon>
        <taxon>Labeonini</taxon>
        <taxon>Cirrhinus</taxon>
    </lineage>
</organism>
<dbReference type="PROSITE" id="PS00346">
    <property type="entry name" value="ETS_DOMAIN_2"/>
    <property type="match status" value="1"/>
</dbReference>
<dbReference type="Pfam" id="PF00178">
    <property type="entry name" value="Ets"/>
    <property type="match status" value="1"/>
</dbReference>
<dbReference type="PANTHER" id="PTHR11849">
    <property type="entry name" value="ETS"/>
    <property type="match status" value="1"/>
</dbReference>
<comment type="similarity">
    <text evidence="1 3">Belongs to the ETS family.</text>
</comment>
<comment type="caution">
    <text evidence="5">The sequence shown here is derived from an EMBL/GenBank/DDBJ whole genome shotgun (WGS) entry which is preliminary data.</text>
</comment>
<dbReference type="SMART" id="SM00413">
    <property type="entry name" value="ETS"/>
    <property type="match status" value="1"/>
</dbReference>
<reference evidence="5 6" key="1">
    <citation type="submission" date="2023-09" db="EMBL/GenBank/DDBJ databases">
        <authorList>
            <person name="Wang M."/>
        </authorList>
    </citation>
    <scope>NUCLEOTIDE SEQUENCE [LARGE SCALE GENOMIC DNA]</scope>
    <source>
        <strain evidence="5">GT-2023</strain>
        <tissue evidence="5">Liver</tissue>
    </source>
</reference>
<sequence>MNSPQEHQTDLEVILEFLEEHYRQESRRKALWNMRDLSVTSTSEDMDISGEKLLAGEPFNNVLEQEKSQLQPSAPVMGSLVKANESESYTECRMNCNGKAVADQFAALHNAPDGQVLNALNGPERPLTLNATPEKCAESLPSITPAEKGKKLRLFHFLFEMLENPGMAHSVSWVSPSAGVFRFSARHKERVAELWGQRKGNRMPMTYQKMSRALRNYARSGEIIKVKKKLTYQFSVATLSTLQSQQGIKKASHRVLFTGRSGIYFCNLFLSPSRSCVALILTDFQNSLVQLSSIITPLG</sequence>
<dbReference type="PRINTS" id="PR00454">
    <property type="entry name" value="ETSDOMAIN"/>
</dbReference>
<dbReference type="Proteomes" id="UP001558613">
    <property type="component" value="Unassembled WGS sequence"/>
</dbReference>
<evidence type="ECO:0000313" key="6">
    <source>
        <dbReference type="Proteomes" id="UP001558613"/>
    </source>
</evidence>
<keyword evidence="6" id="KW-1185">Reference proteome</keyword>
<gene>
    <name evidence="5" type="ORF">QQF64_035456</name>
</gene>
<dbReference type="InterPro" id="IPR000418">
    <property type="entry name" value="Ets_dom"/>
</dbReference>
<keyword evidence="2 3" id="KW-0238">DNA-binding</keyword>
<dbReference type="EMBL" id="JAYMGO010000004">
    <property type="protein sequence ID" value="KAL1275833.1"/>
    <property type="molecule type" value="Genomic_DNA"/>
</dbReference>
<accession>A0ABR3NFW2</accession>
<evidence type="ECO:0000256" key="2">
    <source>
        <dbReference type="ARBA" id="ARBA00023125"/>
    </source>
</evidence>
<keyword evidence="3" id="KW-0539">Nucleus</keyword>
<evidence type="ECO:0000256" key="1">
    <source>
        <dbReference type="ARBA" id="ARBA00005562"/>
    </source>
</evidence>
<evidence type="ECO:0000256" key="3">
    <source>
        <dbReference type="RuleBase" id="RU004019"/>
    </source>
</evidence>
<dbReference type="SUPFAM" id="SSF46785">
    <property type="entry name" value="Winged helix' DNA-binding domain"/>
    <property type="match status" value="1"/>
</dbReference>
<dbReference type="PANTHER" id="PTHR11849:SF276">
    <property type="entry name" value="TRANSCRIPTION FACTOR SPI-C-LIKE"/>
    <property type="match status" value="1"/>
</dbReference>
<dbReference type="InterPro" id="IPR036390">
    <property type="entry name" value="WH_DNA-bd_sf"/>
</dbReference>
<evidence type="ECO:0000313" key="5">
    <source>
        <dbReference type="EMBL" id="KAL1275833.1"/>
    </source>
</evidence>
<proteinExistence type="inferred from homology"/>
<dbReference type="InterPro" id="IPR046328">
    <property type="entry name" value="ETS_fam"/>
</dbReference>
<comment type="subcellular location">
    <subcellularLocation>
        <location evidence="3">Nucleus</location>
    </subcellularLocation>
</comment>
<dbReference type="PROSITE" id="PS50061">
    <property type="entry name" value="ETS_DOMAIN_3"/>
    <property type="match status" value="1"/>
</dbReference>
<feature type="domain" description="ETS" evidence="4">
    <location>
        <begin position="152"/>
        <end position="235"/>
    </location>
</feature>
<name>A0ABR3NFW2_9TELE</name>